<dbReference type="Proteomes" id="UP001066276">
    <property type="component" value="Chromosome 4_1"/>
</dbReference>
<gene>
    <name evidence="2" type="ORF">NDU88_003216</name>
</gene>
<evidence type="ECO:0000256" key="1">
    <source>
        <dbReference type="SAM" id="MobiDB-lite"/>
    </source>
</evidence>
<dbReference type="EMBL" id="JANPWB010000007">
    <property type="protein sequence ID" value="KAJ1171353.1"/>
    <property type="molecule type" value="Genomic_DNA"/>
</dbReference>
<keyword evidence="3" id="KW-1185">Reference proteome</keyword>
<organism evidence="2 3">
    <name type="scientific">Pleurodeles waltl</name>
    <name type="common">Iberian ribbed newt</name>
    <dbReference type="NCBI Taxonomy" id="8319"/>
    <lineage>
        <taxon>Eukaryota</taxon>
        <taxon>Metazoa</taxon>
        <taxon>Chordata</taxon>
        <taxon>Craniata</taxon>
        <taxon>Vertebrata</taxon>
        <taxon>Euteleostomi</taxon>
        <taxon>Amphibia</taxon>
        <taxon>Batrachia</taxon>
        <taxon>Caudata</taxon>
        <taxon>Salamandroidea</taxon>
        <taxon>Salamandridae</taxon>
        <taxon>Pleurodelinae</taxon>
        <taxon>Pleurodeles</taxon>
    </lineage>
</organism>
<comment type="caution">
    <text evidence="2">The sequence shown here is derived from an EMBL/GenBank/DDBJ whole genome shotgun (WGS) entry which is preliminary data.</text>
</comment>
<evidence type="ECO:0000313" key="3">
    <source>
        <dbReference type="Proteomes" id="UP001066276"/>
    </source>
</evidence>
<evidence type="ECO:0000313" key="2">
    <source>
        <dbReference type="EMBL" id="KAJ1171353.1"/>
    </source>
</evidence>
<feature type="region of interest" description="Disordered" evidence="1">
    <location>
        <begin position="70"/>
        <end position="97"/>
    </location>
</feature>
<feature type="compositionally biased region" description="Low complexity" evidence="1">
    <location>
        <begin position="13"/>
        <end position="23"/>
    </location>
</feature>
<name>A0AAV7T5X4_PLEWA</name>
<protein>
    <submittedName>
        <fullName evidence="2">Uncharacterized protein</fullName>
    </submittedName>
</protein>
<reference evidence="2" key="1">
    <citation type="journal article" date="2022" name="bioRxiv">
        <title>Sequencing and chromosome-scale assembly of the giantPleurodeles waltlgenome.</title>
        <authorList>
            <person name="Brown T."/>
            <person name="Elewa A."/>
            <person name="Iarovenko S."/>
            <person name="Subramanian E."/>
            <person name="Araus A.J."/>
            <person name="Petzold A."/>
            <person name="Susuki M."/>
            <person name="Suzuki K.-i.T."/>
            <person name="Hayashi T."/>
            <person name="Toyoda A."/>
            <person name="Oliveira C."/>
            <person name="Osipova E."/>
            <person name="Leigh N.D."/>
            <person name="Simon A."/>
            <person name="Yun M.H."/>
        </authorList>
    </citation>
    <scope>NUCLEOTIDE SEQUENCE</scope>
    <source>
        <strain evidence="2">20211129_DDA</strain>
        <tissue evidence="2">Liver</tissue>
    </source>
</reference>
<feature type="region of interest" description="Disordered" evidence="1">
    <location>
        <begin position="11"/>
        <end position="33"/>
    </location>
</feature>
<proteinExistence type="predicted"/>
<accession>A0AAV7T5X4</accession>
<sequence>MNRLCGWCREAAGTPRGVGTPTGEEGGGTGPCSLGSWSAGAVSGGWAAKCGRVLSGLPAPRWDAEVAQEGPAAVECSKPRAKRAGAEASARADLRGP</sequence>
<dbReference type="AlphaFoldDB" id="A0AAV7T5X4"/>